<feature type="compositionally biased region" description="Low complexity" evidence="2">
    <location>
        <begin position="1"/>
        <end position="19"/>
    </location>
</feature>
<dbReference type="Pfam" id="PF14518">
    <property type="entry name" value="Haem_oxygenas_2"/>
    <property type="match status" value="1"/>
</dbReference>
<organism evidence="3 4">
    <name type="scientific">Leptospira barantonii</name>
    <dbReference type="NCBI Taxonomy" id="2023184"/>
    <lineage>
        <taxon>Bacteria</taxon>
        <taxon>Pseudomonadati</taxon>
        <taxon>Spirochaetota</taxon>
        <taxon>Spirochaetia</taxon>
        <taxon>Leptospirales</taxon>
        <taxon>Leptospiraceae</taxon>
        <taxon>Leptospira</taxon>
    </lineage>
</organism>
<feature type="region of interest" description="Disordered" evidence="2">
    <location>
        <begin position="1"/>
        <end position="23"/>
    </location>
</feature>
<evidence type="ECO:0000313" key="4">
    <source>
        <dbReference type="Proteomes" id="UP000298429"/>
    </source>
</evidence>
<dbReference type="PANTHER" id="PTHR40279">
    <property type="entry name" value="PQQC-LIKE PROTEIN"/>
    <property type="match status" value="1"/>
</dbReference>
<dbReference type="InterPro" id="IPR039068">
    <property type="entry name" value="PqqC-like"/>
</dbReference>
<dbReference type="EMBL" id="RQGN01000070">
    <property type="protein sequence ID" value="TGL98165.1"/>
    <property type="molecule type" value="Genomic_DNA"/>
</dbReference>
<dbReference type="Gene3D" id="1.20.910.10">
    <property type="entry name" value="Heme oxygenase-like"/>
    <property type="match status" value="1"/>
</dbReference>
<reference evidence="3 4" key="1">
    <citation type="journal article" date="2019" name="PLoS Negl. Trop. Dis.">
        <title>Revisiting the worldwide diversity of Leptospira species in the environment.</title>
        <authorList>
            <person name="Vincent A.T."/>
            <person name="Schiettekatte O."/>
            <person name="Bourhy P."/>
            <person name="Veyrier F.J."/>
            <person name="Picardeau M."/>
        </authorList>
    </citation>
    <scope>NUCLEOTIDE SEQUENCE [LARGE SCALE GENOMIC DNA]</scope>
    <source>
        <strain evidence="3 4">201702444</strain>
    </source>
</reference>
<accession>A0A5F2B140</accession>
<dbReference type="PANTHER" id="PTHR40279:SF3">
    <property type="entry name" value="4-AMINOBENZOATE SYNTHASE"/>
    <property type="match status" value="1"/>
</dbReference>
<comment type="caution">
    <text evidence="3">The sequence shown here is derived from an EMBL/GenBank/DDBJ whole genome shotgun (WGS) entry which is preliminary data.</text>
</comment>
<keyword evidence="1" id="KW-0560">Oxidoreductase</keyword>
<proteinExistence type="predicted"/>
<evidence type="ECO:0000313" key="3">
    <source>
        <dbReference type="EMBL" id="TGL98165.1"/>
    </source>
</evidence>
<dbReference type="InterPro" id="IPR016084">
    <property type="entry name" value="Haem_Oase-like_multi-hlx"/>
</dbReference>
<evidence type="ECO:0000256" key="1">
    <source>
        <dbReference type="ARBA" id="ARBA00023002"/>
    </source>
</evidence>
<dbReference type="OrthoDB" id="277294at2"/>
<protein>
    <submittedName>
        <fullName evidence="3">Iron-containing redox enzyme family protein</fullName>
    </submittedName>
</protein>
<dbReference type="SMART" id="SM01236">
    <property type="entry name" value="Haem_oxygenase_2"/>
    <property type="match status" value="1"/>
</dbReference>
<evidence type="ECO:0000256" key="2">
    <source>
        <dbReference type="SAM" id="MobiDB-lite"/>
    </source>
</evidence>
<dbReference type="Proteomes" id="UP000298429">
    <property type="component" value="Unassembled WGS sequence"/>
</dbReference>
<gene>
    <name evidence="3" type="ORF">EHQ76_13330</name>
</gene>
<dbReference type="RefSeq" id="WP_135671371.1">
    <property type="nucleotide sequence ID" value="NZ_RQGN01000070.1"/>
</dbReference>
<name>A0A5F2B140_9LEPT</name>
<dbReference type="SUPFAM" id="SSF48613">
    <property type="entry name" value="Heme oxygenase-like"/>
    <property type="match status" value="1"/>
</dbReference>
<sequence>MQTVQNSSASQTSVSTSTSFRNTLEESVRNHPVLTSNRWLEQRERRMEKEDLLLWLRQEYFVSVDFVNWFLNTAAVSDSVEAKIVLVQNIWEELGEGKAEDSHVRILSKFLSDMGEVVEDEHRLPETKAYLDLMQKITRTDFYSALGALGPANEYLLKLEYSRMFKSYRDLKERMILPEGKFFQVNLDADESHAEKLFRLIDVVADTDDKKNRVLEGNRLALDARLVFYEGLTAFQRL</sequence>
<dbReference type="AlphaFoldDB" id="A0A5F2B140"/>
<dbReference type="GO" id="GO:0016491">
    <property type="term" value="F:oxidoreductase activity"/>
    <property type="evidence" value="ECO:0007669"/>
    <property type="project" value="UniProtKB-KW"/>
</dbReference>